<protein>
    <submittedName>
        <fullName evidence="1">Uncharacterized protein</fullName>
    </submittedName>
</protein>
<evidence type="ECO:0000313" key="1">
    <source>
        <dbReference type="EMBL" id="KAK9200706.1"/>
    </source>
</evidence>
<gene>
    <name evidence="1" type="ORF">WN944_015904</name>
</gene>
<comment type="caution">
    <text evidence="1">The sequence shown here is derived from an EMBL/GenBank/DDBJ whole genome shotgun (WGS) entry which is preliminary data.</text>
</comment>
<dbReference type="Proteomes" id="UP001428341">
    <property type="component" value="Unassembled WGS sequence"/>
</dbReference>
<dbReference type="AlphaFoldDB" id="A0AAP0QM90"/>
<dbReference type="EMBL" id="JBCGBO010000005">
    <property type="protein sequence ID" value="KAK9200706.1"/>
    <property type="molecule type" value="Genomic_DNA"/>
</dbReference>
<accession>A0AAP0QM90</accession>
<name>A0AAP0QM90_9ROSI</name>
<proteinExistence type="predicted"/>
<organism evidence="1 2">
    <name type="scientific">Citrus x changshan-huyou</name>
    <dbReference type="NCBI Taxonomy" id="2935761"/>
    <lineage>
        <taxon>Eukaryota</taxon>
        <taxon>Viridiplantae</taxon>
        <taxon>Streptophyta</taxon>
        <taxon>Embryophyta</taxon>
        <taxon>Tracheophyta</taxon>
        <taxon>Spermatophyta</taxon>
        <taxon>Magnoliopsida</taxon>
        <taxon>eudicotyledons</taxon>
        <taxon>Gunneridae</taxon>
        <taxon>Pentapetalae</taxon>
        <taxon>rosids</taxon>
        <taxon>malvids</taxon>
        <taxon>Sapindales</taxon>
        <taxon>Rutaceae</taxon>
        <taxon>Aurantioideae</taxon>
        <taxon>Citrus</taxon>
    </lineage>
</organism>
<keyword evidence="2" id="KW-1185">Reference proteome</keyword>
<sequence length="128" mass="15125">MDYDINEQESKLEWIKKQMRKNGEDFLILLTYSSRRVVVERFAEAKKIVTRNLRDWKSFKEMWSDYPFKSLLLKQSDLGPFLICSSLFKVEASSGFVRTVKDHPYVSLWDLSIREVELIGYMGLTTDT</sequence>
<reference evidence="1 2" key="1">
    <citation type="submission" date="2024-05" db="EMBL/GenBank/DDBJ databases">
        <title>Haplotype-resolved chromosome-level genome assembly of Huyou (Citrus changshanensis).</title>
        <authorList>
            <person name="Miao C."/>
            <person name="Chen W."/>
            <person name="Wu Y."/>
            <person name="Wang L."/>
            <person name="Zhao S."/>
            <person name="Grierson D."/>
            <person name="Xu C."/>
            <person name="Chen K."/>
        </authorList>
    </citation>
    <scope>NUCLEOTIDE SEQUENCE [LARGE SCALE GENOMIC DNA]</scope>
    <source>
        <strain evidence="1">01-14</strain>
        <tissue evidence="1">Leaf</tissue>
    </source>
</reference>
<evidence type="ECO:0000313" key="2">
    <source>
        <dbReference type="Proteomes" id="UP001428341"/>
    </source>
</evidence>